<name>A0ACB8DXB9_DERSI</name>
<keyword evidence="2" id="KW-1185">Reference proteome</keyword>
<protein>
    <submittedName>
        <fullName evidence="1">Uncharacterized protein</fullName>
    </submittedName>
</protein>
<dbReference type="EMBL" id="CM023470">
    <property type="protein sequence ID" value="KAH7978920.1"/>
    <property type="molecule type" value="Genomic_DNA"/>
</dbReference>
<evidence type="ECO:0000313" key="2">
    <source>
        <dbReference type="Proteomes" id="UP000821865"/>
    </source>
</evidence>
<dbReference type="Proteomes" id="UP000821865">
    <property type="component" value="Chromosome 1"/>
</dbReference>
<organism evidence="1 2">
    <name type="scientific">Dermacentor silvarum</name>
    <name type="common">Tick</name>
    <dbReference type="NCBI Taxonomy" id="543639"/>
    <lineage>
        <taxon>Eukaryota</taxon>
        <taxon>Metazoa</taxon>
        <taxon>Ecdysozoa</taxon>
        <taxon>Arthropoda</taxon>
        <taxon>Chelicerata</taxon>
        <taxon>Arachnida</taxon>
        <taxon>Acari</taxon>
        <taxon>Parasitiformes</taxon>
        <taxon>Ixodida</taxon>
        <taxon>Ixodoidea</taxon>
        <taxon>Ixodidae</taxon>
        <taxon>Rhipicephalinae</taxon>
        <taxon>Dermacentor</taxon>
    </lineage>
</organism>
<accession>A0ACB8DXB9</accession>
<evidence type="ECO:0000313" key="1">
    <source>
        <dbReference type="EMBL" id="KAH7978920.1"/>
    </source>
</evidence>
<reference evidence="1" key="1">
    <citation type="submission" date="2020-05" db="EMBL/GenBank/DDBJ databases">
        <title>Large-scale comparative analyses of tick genomes elucidate their genetic diversity and vector capacities.</title>
        <authorList>
            <person name="Jia N."/>
            <person name="Wang J."/>
            <person name="Shi W."/>
            <person name="Du L."/>
            <person name="Sun Y."/>
            <person name="Zhan W."/>
            <person name="Jiang J."/>
            <person name="Wang Q."/>
            <person name="Zhang B."/>
            <person name="Ji P."/>
            <person name="Sakyi L.B."/>
            <person name="Cui X."/>
            <person name="Yuan T."/>
            <person name="Jiang B."/>
            <person name="Yang W."/>
            <person name="Lam T.T.-Y."/>
            <person name="Chang Q."/>
            <person name="Ding S."/>
            <person name="Wang X."/>
            <person name="Zhu J."/>
            <person name="Ruan X."/>
            <person name="Zhao L."/>
            <person name="Wei J."/>
            <person name="Que T."/>
            <person name="Du C."/>
            <person name="Cheng J."/>
            <person name="Dai P."/>
            <person name="Han X."/>
            <person name="Huang E."/>
            <person name="Gao Y."/>
            <person name="Liu J."/>
            <person name="Shao H."/>
            <person name="Ye R."/>
            <person name="Li L."/>
            <person name="Wei W."/>
            <person name="Wang X."/>
            <person name="Wang C."/>
            <person name="Yang T."/>
            <person name="Huo Q."/>
            <person name="Li W."/>
            <person name="Guo W."/>
            <person name="Chen H."/>
            <person name="Zhou L."/>
            <person name="Ni X."/>
            <person name="Tian J."/>
            <person name="Zhou Y."/>
            <person name="Sheng Y."/>
            <person name="Liu T."/>
            <person name="Pan Y."/>
            <person name="Xia L."/>
            <person name="Li J."/>
            <person name="Zhao F."/>
            <person name="Cao W."/>
        </authorList>
    </citation>
    <scope>NUCLEOTIDE SEQUENCE</scope>
    <source>
        <strain evidence="1">Dsil-2018</strain>
    </source>
</reference>
<gene>
    <name evidence="1" type="ORF">HPB49_007430</name>
</gene>
<sequence length="338" mass="37697">MDVGELIDILRAYTDPHQRETAEKQLEQVHKIIGFAPSLLQVVMTGSVEMPVRQAGAIYLKNLLVQFCQEKEPPPQPQPLPFHIHEQDRAMVCKALVGAMVHAPELIRVQLSSCLGCVLKSDFPGRWMGVVYKVIVYLQSPESASWAGALLALYTFVKNYKYKPEEQEPLREAMQLLLSLLQQRLAQLLADQSETSVLLQKLILKIYSALVQYHFPLGLISRKVLTQWMELLAVILFRPVPDSGQCHRPGPRGEMPPDVNIIDDPRASEVDILAVTFEEFGNLDSAILPCAELGDDEIVCQVLEPSQMNSDSDDDAPPTPQPSSADFSLGLDDALLYL</sequence>
<proteinExistence type="predicted"/>
<comment type="caution">
    <text evidence="1">The sequence shown here is derived from an EMBL/GenBank/DDBJ whole genome shotgun (WGS) entry which is preliminary data.</text>
</comment>